<sequence length="124" mass="13661">MAGLEVGRRSGIGGAAGVRAKRQVLETAQARLVLLGLVALPPGGAFLVSGQRSADPLRELLHLLRFQMRLRFIITANLSLKARLIPTRFVKTLCIRIAPNKIQIWNEKAERNPQDFLPGNVTQN</sequence>
<name>A0A401S6P8_CHIPU</name>
<dbReference type="Proteomes" id="UP000287033">
    <property type="component" value="Unassembled WGS sequence"/>
</dbReference>
<accession>A0A401S6P8</accession>
<evidence type="ECO:0000313" key="1">
    <source>
        <dbReference type="EMBL" id="GCC26074.1"/>
    </source>
</evidence>
<evidence type="ECO:0000313" key="2">
    <source>
        <dbReference type="Proteomes" id="UP000287033"/>
    </source>
</evidence>
<gene>
    <name evidence="1" type="ORF">chiPu_0004488</name>
</gene>
<organism evidence="1 2">
    <name type="scientific">Chiloscyllium punctatum</name>
    <name type="common">Brownbanded bambooshark</name>
    <name type="synonym">Hemiscyllium punctatum</name>
    <dbReference type="NCBI Taxonomy" id="137246"/>
    <lineage>
        <taxon>Eukaryota</taxon>
        <taxon>Metazoa</taxon>
        <taxon>Chordata</taxon>
        <taxon>Craniata</taxon>
        <taxon>Vertebrata</taxon>
        <taxon>Chondrichthyes</taxon>
        <taxon>Elasmobranchii</taxon>
        <taxon>Galeomorphii</taxon>
        <taxon>Galeoidea</taxon>
        <taxon>Orectolobiformes</taxon>
        <taxon>Hemiscylliidae</taxon>
        <taxon>Chiloscyllium</taxon>
    </lineage>
</organism>
<dbReference type="AlphaFoldDB" id="A0A401S6P8"/>
<proteinExistence type="predicted"/>
<dbReference type="EMBL" id="BEZZ01000110">
    <property type="protein sequence ID" value="GCC26074.1"/>
    <property type="molecule type" value="Genomic_DNA"/>
</dbReference>
<protein>
    <submittedName>
        <fullName evidence="1">Uncharacterized protein</fullName>
    </submittedName>
</protein>
<comment type="caution">
    <text evidence="1">The sequence shown here is derived from an EMBL/GenBank/DDBJ whole genome shotgun (WGS) entry which is preliminary data.</text>
</comment>
<keyword evidence="2" id="KW-1185">Reference proteome</keyword>
<reference evidence="1 2" key="1">
    <citation type="journal article" date="2018" name="Nat. Ecol. Evol.">
        <title>Shark genomes provide insights into elasmobranch evolution and the origin of vertebrates.</title>
        <authorList>
            <person name="Hara Y"/>
            <person name="Yamaguchi K"/>
            <person name="Onimaru K"/>
            <person name="Kadota M"/>
            <person name="Koyanagi M"/>
            <person name="Keeley SD"/>
            <person name="Tatsumi K"/>
            <person name="Tanaka K"/>
            <person name="Motone F"/>
            <person name="Kageyama Y"/>
            <person name="Nozu R"/>
            <person name="Adachi N"/>
            <person name="Nishimura O"/>
            <person name="Nakagawa R"/>
            <person name="Tanegashima C"/>
            <person name="Kiyatake I"/>
            <person name="Matsumoto R"/>
            <person name="Murakumo K"/>
            <person name="Nishida K"/>
            <person name="Terakita A"/>
            <person name="Kuratani S"/>
            <person name="Sato K"/>
            <person name="Hyodo S Kuraku.S."/>
        </authorList>
    </citation>
    <scope>NUCLEOTIDE SEQUENCE [LARGE SCALE GENOMIC DNA]</scope>
</reference>